<evidence type="ECO:0000313" key="3">
    <source>
        <dbReference type="Proteomes" id="UP000256970"/>
    </source>
</evidence>
<gene>
    <name evidence="2" type="ORF">BQ4739_LOCUS14914</name>
</gene>
<reference evidence="2 3" key="1">
    <citation type="submission" date="2016-10" db="EMBL/GenBank/DDBJ databases">
        <authorList>
            <person name="Cai Z."/>
        </authorList>
    </citation>
    <scope>NUCLEOTIDE SEQUENCE [LARGE SCALE GENOMIC DNA]</scope>
</reference>
<dbReference type="InterPro" id="IPR032675">
    <property type="entry name" value="LRR_dom_sf"/>
</dbReference>
<organism evidence="2 3">
    <name type="scientific">Tetradesmus obliquus</name>
    <name type="common">Green alga</name>
    <name type="synonym">Acutodesmus obliquus</name>
    <dbReference type="NCBI Taxonomy" id="3088"/>
    <lineage>
        <taxon>Eukaryota</taxon>
        <taxon>Viridiplantae</taxon>
        <taxon>Chlorophyta</taxon>
        <taxon>core chlorophytes</taxon>
        <taxon>Chlorophyceae</taxon>
        <taxon>CS clade</taxon>
        <taxon>Sphaeropleales</taxon>
        <taxon>Scenedesmaceae</taxon>
        <taxon>Tetradesmus</taxon>
    </lineage>
</organism>
<dbReference type="GO" id="GO:0005930">
    <property type="term" value="C:axoneme"/>
    <property type="evidence" value="ECO:0007669"/>
    <property type="project" value="UniProtKB-SubCell"/>
</dbReference>
<proteinExistence type="predicted"/>
<dbReference type="Gene3D" id="3.80.10.10">
    <property type="entry name" value="Ribonuclease Inhibitor"/>
    <property type="match status" value="1"/>
</dbReference>
<name>A0A383WAD4_TETOB</name>
<comment type="subcellular location">
    <subcellularLocation>
        <location evidence="1">Cytoplasm</location>
        <location evidence="1">Cytoskeleton</location>
        <location evidence="1">Cilium axoneme</location>
    </subcellularLocation>
</comment>
<protein>
    <submittedName>
        <fullName evidence="2">Uncharacterized protein</fullName>
    </submittedName>
</protein>
<evidence type="ECO:0000313" key="2">
    <source>
        <dbReference type="EMBL" id="SZX74587.1"/>
    </source>
</evidence>
<dbReference type="EMBL" id="FNXT01001218">
    <property type="protein sequence ID" value="SZX74587.1"/>
    <property type="molecule type" value="Genomic_DNA"/>
</dbReference>
<dbReference type="Proteomes" id="UP000256970">
    <property type="component" value="Unassembled WGS sequence"/>
</dbReference>
<dbReference type="AlphaFoldDB" id="A0A383WAD4"/>
<dbReference type="SUPFAM" id="SSF52047">
    <property type="entry name" value="RNI-like"/>
    <property type="match status" value="1"/>
</dbReference>
<keyword evidence="3" id="KW-1185">Reference proteome</keyword>
<sequence length="278" mass="29834">MQLQQLTALSLKLDFYGWREYDLLKSSGFNMRKPLRRLRRLPALQELRLAMEWTSAVETASAWAQLPQLCDLEVRDSGSQGFAGRAPRQRLAAVVAQIGATTALTKLVLDVPGQGSFGLDEQQAAADVCAGIIGLTRLKHLELGLHPSARHDGRAPAVVAGDVCMLTALTGLTHLALPHGHGSVGDDRAAKLACCLKQLCHLNLDACCIGSMVCLGPIADLQQLTALHLDSNPGVTQQGLMLLTRLSRLQRLDVCRNAEVTDAAVKHFWSALHGGGGV</sequence>
<accession>A0A383WAD4</accession>
<evidence type="ECO:0000256" key="1">
    <source>
        <dbReference type="ARBA" id="ARBA00004430"/>
    </source>
</evidence>